<name>A6HYW7_RAT</name>
<dbReference type="EMBL" id="CH473953">
    <property type="protein sequence ID" value="EDM12398.1"/>
    <property type="molecule type" value="Genomic_DNA"/>
</dbReference>
<evidence type="ECO:0000313" key="1">
    <source>
        <dbReference type="EMBL" id="EDM12398.1"/>
    </source>
</evidence>
<sequence length="27" mass="3034">MTVSLLFKLSMQDAELPDTVDLTSLQH</sequence>
<organism evidence="1 2">
    <name type="scientific">Rattus norvegicus</name>
    <name type="common">Rat</name>
    <dbReference type="NCBI Taxonomy" id="10116"/>
    <lineage>
        <taxon>Eukaryota</taxon>
        <taxon>Metazoa</taxon>
        <taxon>Chordata</taxon>
        <taxon>Craniata</taxon>
        <taxon>Vertebrata</taxon>
        <taxon>Euteleostomi</taxon>
        <taxon>Mammalia</taxon>
        <taxon>Eutheria</taxon>
        <taxon>Euarchontoglires</taxon>
        <taxon>Glires</taxon>
        <taxon>Rodentia</taxon>
        <taxon>Myomorpha</taxon>
        <taxon>Muroidea</taxon>
        <taxon>Muridae</taxon>
        <taxon>Murinae</taxon>
        <taxon>Rattus</taxon>
    </lineage>
</organism>
<protein>
    <submittedName>
        <fullName evidence="1">RCG47984</fullName>
    </submittedName>
</protein>
<evidence type="ECO:0000313" key="2">
    <source>
        <dbReference type="Proteomes" id="UP000234681"/>
    </source>
</evidence>
<reference evidence="2" key="1">
    <citation type="submission" date="2005-09" db="EMBL/GenBank/DDBJ databases">
        <authorList>
            <person name="Mural R.J."/>
            <person name="Li P.W."/>
            <person name="Adams M.D."/>
            <person name="Amanatides P.G."/>
            <person name="Baden-Tillson H."/>
            <person name="Barnstead M."/>
            <person name="Chin S.H."/>
            <person name="Dew I."/>
            <person name="Evans C.A."/>
            <person name="Ferriera S."/>
            <person name="Flanigan M."/>
            <person name="Fosler C."/>
            <person name="Glodek A."/>
            <person name="Gu Z."/>
            <person name="Holt R.A."/>
            <person name="Jennings D."/>
            <person name="Kraft C.L."/>
            <person name="Lu F."/>
            <person name="Nguyen T."/>
            <person name="Nusskern D.R."/>
            <person name="Pfannkoch C.M."/>
            <person name="Sitter C."/>
            <person name="Sutton G.G."/>
            <person name="Venter J.C."/>
            <person name="Wang Z."/>
            <person name="Woodage T."/>
            <person name="Zheng X.H."/>
            <person name="Zhong F."/>
        </authorList>
    </citation>
    <scope>NUCLEOTIDE SEQUENCE [LARGE SCALE GENOMIC DNA]</scope>
    <source>
        <strain>BN</strain>
        <strain evidence="2">Sprague-Dawley</strain>
    </source>
</reference>
<dbReference type="AlphaFoldDB" id="A6HYW7"/>
<gene>
    <name evidence="1" type="ORF">rCG_47984</name>
</gene>
<proteinExistence type="predicted"/>
<dbReference type="Proteomes" id="UP000234681">
    <property type="component" value="Chromosome 1"/>
</dbReference>
<accession>A6HYW7</accession>